<feature type="transmembrane region" description="Helical" evidence="7">
    <location>
        <begin position="50"/>
        <end position="69"/>
    </location>
</feature>
<feature type="transmembrane region" description="Helical" evidence="7">
    <location>
        <begin position="321"/>
        <end position="342"/>
    </location>
</feature>
<reference evidence="8" key="1">
    <citation type="submission" date="2021-01" db="EMBL/GenBank/DDBJ databases">
        <authorList>
            <person name="Corre E."/>
            <person name="Pelletier E."/>
            <person name="Niang G."/>
            <person name="Scheremetjew M."/>
            <person name="Finn R."/>
            <person name="Kale V."/>
            <person name="Holt S."/>
            <person name="Cochrane G."/>
            <person name="Meng A."/>
            <person name="Brown T."/>
            <person name="Cohen L."/>
        </authorList>
    </citation>
    <scope>NUCLEOTIDE SEQUENCE</scope>
    <source>
        <strain evidence="8">CCMP2084</strain>
    </source>
</reference>
<organism evidence="8">
    <name type="scientific">Attheya septentrionalis</name>
    <dbReference type="NCBI Taxonomy" id="420275"/>
    <lineage>
        <taxon>Eukaryota</taxon>
        <taxon>Sar</taxon>
        <taxon>Stramenopiles</taxon>
        <taxon>Ochrophyta</taxon>
        <taxon>Bacillariophyta</taxon>
        <taxon>Coscinodiscophyceae</taxon>
        <taxon>Chaetocerotophycidae</taxon>
        <taxon>Chaetocerotales</taxon>
        <taxon>Attheyaceae</taxon>
        <taxon>Attheya</taxon>
    </lineage>
</organism>
<feature type="transmembrane region" description="Helical" evidence="7">
    <location>
        <begin position="198"/>
        <end position="218"/>
    </location>
</feature>
<feature type="transmembrane region" description="Helical" evidence="7">
    <location>
        <begin position="225"/>
        <end position="249"/>
    </location>
</feature>
<evidence type="ECO:0000256" key="4">
    <source>
        <dbReference type="ARBA" id="ARBA00022989"/>
    </source>
</evidence>
<dbReference type="EMBL" id="HBHQ01014873">
    <property type="protein sequence ID" value="CAD9818096.1"/>
    <property type="molecule type" value="Transcribed_RNA"/>
</dbReference>
<dbReference type="AlphaFoldDB" id="A0A7S2UF91"/>
<dbReference type="GO" id="GO:0015297">
    <property type="term" value="F:antiporter activity"/>
    <property type="evidence" value="ECO:0007669"/>
    <property type="project" value="InterPro"/>
</dbReference>
<gene>
    <name evidence="8" type="ORF">ASEP1449_LOCUS9928</name>
</gene>
<name>A0A7S2UF91_9STRA</name>
<feature type="transmembrane region" description="Helical" evidence="7">
    <location>
        <begin position="129"/>
        <end position="151"/>
    </location>
</feature>
<evidence type="ECO:0000256" key="5">
    <source>
        <dbReference type="ARBA" id="ARBA00023136"/>
    </source>
</evidence>
<dbReference type="GO" id="GO:0016020">
    <property type="term" value="C:membrane"/>
    <property type="evidence" value="ECO:0007669"/>
    <property type="project" value="UniProtKB-SubCell"/>
</dbReference>
<feature type="transmembrane region" description="Helical" evidence="7">
    <location>
        <begin position="172"/>
        <end position="192"/>
    </location>
</feature>
<proteinExistence type="inferred from homology"/>
<feature type="transmembrane region" description="Helical" evidence="7">
    <location>
        <begin position="294"/>
        <end position="314"/>
    </location>
</feature>
<dbReference type="Pfam" id="PF01554">
    <property type="entry name" value="MatE"/>
    <property type="match status" value="2"/>
</dbReference>
<evidence type="ECO:0000313" key="8">
    <source>
        <dbReference type="EMBL" id="CAD9818096.1"/>
    </source>
</evidence>
<evidence type="ECO:0000256" key="3">
    <source>
        <dbReference type="ARBA" id="ARBA00022692"/>
    </source>
</evidence>
<feature type="transmembrane region" description="Helical" evidence="7">
    <location>
        <begin position="354"/>
        <end position="376"/>
    </location>
</feature>
<accession>A0A7S2UF91</accession>
<feature type="transmembrane region" description="Helical" evidence="7">
    <location>
        <begin position="397"/>
        <end position="421"/>
    </location>
</feature>
<feature type="region of interest" description="Disordered" evidence="6">
    <location>
        <begin position="1"/>
        <end position="24"/>
    </location>
</feature>
<dbReference type="CDD" id="cd13132">
    <property type="entry name" value="MATE_eukaryotic"/>
    <property type="match status" value="1"/>
</dbReference>
<dbReference type="InterPro" id="IPR045069">
    <property type="entry name" value="MATE_euk"/>
</dbReference>
<keyword evidence="4 7" id="KW-1133">Transmembrane helix</keyword>
<dbReference type="GO" id="GO:0042910">
    <property type="term" value="F:xenobiotic transmembrane transporter activity"/>
    <property type="evidence" value="ECO:0007669"/>
    <property type="project" value="InterPro"/>
</dbReference>
<keyword evidence="5 7" id="KW-0472">Membrane</keyword>
<feature type="transmembrane region" description="Helical" evidence="7">
    <location>
        <begin position="90"/>
        <end position="109"/>
    </location>
</feature>
<comment type="subcellular location">
    <subcellularLocation>
        <location evidence="1">Membrane</location>
        <topology evidence="1">Multi-pass membrane protein</topology>
    </subcellularLocation>
</comment>
<evidence type="ECO:0008006" key="9">
    <source>
        <dbReference type="Google" id="ProtNLM"/>
    </source>
</evidence>
<evidence type="ECO:0000256" key="6">
    <source>
        <dbReference type="SAM" id="MobiDB-lite"/>
    </source>
</evidence>
<sequence>MGQQDAHVGDEEGVPMHKEAGENSTTLMISQQSEVSNTRIKFDLKHESKLLFNLAIPSVALQLSMYFLFPQTASMIGRHLGTEELAGFSLASLTGNLTCLSIIIGALTATETLMPRAFGMGDYAEVGLIAVRGFIVCTLLLAIPMIPLITCMDSILMALGQDPTASKLASDWIRIYILGIPATLLFRVFQRFLATQNVVWPLVYAGLAGCFLVEPILLETLVPTMGFLGSGVALVLTQTTQALLLMLYLNFQHVHHPETWPGLSFSLLKQAIEPAPMIHFMKLSLGGVLSLSEWWFWEIMCFMAGTFGVIPLCVHTIAYQLIPLLFMVPLGISIGMSIRIGTVLAHDVEKAKTIAKYSVALTCVVAVCMSTLLYKLKRPIVLLFTSDAEVIKGCDDIWMKLCIDVIVLFIFSINGGILRALGLQWRMALSIFVVLWCGALPVMYHYSVVKGGGLDSLWTLLPCFYAILDVVTFLCYYTADWHAISKGINERDRKSALLDEVPDESTYLISRERAESIGRESQRSIA</sequence>
<comment type="similarity">
    <text evidence="2">Belongs to the multi antimicrobial extrusion (MATE) (TC 2.A.66.1) family.</text>
</comment>
<evidence type="ECO:0000256" key="7">
    <source>
        <dbReference type="SAM" id="Phobius"/>
    </source>
</evidence>
<dbReference type="InterPro" id="IPR002528">
    <property type="entry name" value="MATE_fam"/>
</dbReference>
<feature type="transmembrane region" description="Helical" evidence="7">
    <location>
        <begin position="427"/>
        <end position="446"/>
    </location>
</feature>
<feature type="compositionally biased region" description="Basic and acidic residues" evidence="6">
    <location>
        <begin position="7"/>
        <end position="21"/>
    </location>
</feature>
<dbReference type="PANTHER" id="PTHR11206">
    <property type="entry name" value="MULTIDRUG RESISTANCE PROTEIN"/>
    <property type="match status" value="1"/>
</dbReference>
<keyword evidence="3 7" id="KW-0812">Transmembrane</keyword>
<feature type="transmembrane region" description="Helical" evidence="7">
    <location>
        <begin position="458"/>
        <end position="479"/>
    </location>
</feature>
<evidence type="ECO:0000256" key="2">
    <source>
        <dbReference type="ARBA" id="ARBA00010199"/>
    </source>
</evidence>
<dbReference type="GO" id="GO:1990961">
    <property type="term" value="P:xenobiotic detoxification by transmembrane export across the plasma membrane"/>
    <property type="evidence" value="ECO:0007669"/>
    <property type="project" value="InterPro"/>
</dbReference>
<evidence type="ECO:0000256" key="1">
    <source>
        <dbReference type="ARBA" id="ARBA00004141"/>
    </source>
</evidence>
<protein>
    <recommendedName>
        <fullName evidence="9">Multidrug and toxin extrusion protein</fullName>
    </recommendedName>
</protein>